<proteinExistence type="predicted"/>
<feature type="non-terminal residue" evidence="2">
    <location>
        <position position="121"/>
    </location>
</feature>
<dbReference type="GO" id="GO:0004497">
    <property type="term" value="F:monooxygenase activity"/>
    <property type="evidence" value="ECO:0007669"/>
    <property type="project" value="UniProtKB-KW"/>
</dbReference>
<reference evidence="2" key="1">
    <citation type="submission" date="2020-02" db="EMBL/GenBank/DDBJ databases">
        <authorList>
            <person name="Meier V. D."/>
        </authorList>
    </citation>
    <scope>NUCLEOTIDE SEQUENCE</scope>
    <source>
        <strain evidence="2">AVDCRST_MAG66</strain>
    </source>
</reference>
<evidence type="ECO:0000313" key="2">
    <source>
        <dbReference type="EMBL" id="CAA9446434.1"/>
    </source>
</evidence>
<feature type="compositionally biased region" description="Low complexity" evidence="1">
    <location>
        <begin position="35"/>
        <end position="46"/>
    </location>
</feature>
<dbReference type="AlphaFoldDB" id="A0A6J4QU16"/>
<accession>A0A6J4QU16</accession>
<evidence type="ECO:0000256" key="1">
    <source>
        <dbReference type="SAM" id="MobiDB-lite"/>
    </source>
</evidence>
<keyword evidence="2" id="KW-0560">Oxidoreductase</keyword>
<feature type="compositionally biased region" description="Basic residues" evidence="1">
    <location>
        <begin position="7"/>
        <end position="34"/>
    </location>
</feature>
<feature type="compositionally biased region" description="Basic residues" evidence="1">
    <location>
        <begin position="87"/>
        <end position="102"/>
    </location>
</feature>
<feature type="region of interest" description="Disordered" evidence="1">
    <location>
        <begin position="1"/>
        <end position="68"/>
    </location>
</feature>
<dbReference type="EMBL" id="CADCUS010000600">
    <property type="protein sequence ID" value="CAA9446434.1"/>
    <property type="molecule type" value="Genomic_DNA"/>
</dbReference>
<feature type="compositionally biased region" description="Basic residues" evidence="1">
    <location>
        <begin position="47"/>
        <end position="56"/>
    </location>
</feature>
<sequence length="121" mass="14074">DHDRGLRRPRHRLRRPAHRRAHRRRGHLRHRRRLPPAARAAGAHVPAPRRARRPGRHVADAPLPGCALGQRPVHLRLRLQAVARTLDRHRRRDPRLPRRGHRGERPGAAHPLPAPGHRREL</sequence>
<feature type="non-terminal residue" evidence="2">
    <location>
        <position position="1"/>
    </location>
</feature>
<keyword evidence="2" id="KW-0503">Monooxygenase</keyword>
<gene>
    <name evidence="2" type="ORF">AVDCRST_MAG66-4453</name>
</gene>
<feature type="region of interest" description="Disordered" evidence="1">
    <location>
        <begin position="84"/>
        <end position="121"/>
    </location>
</feature>
<organism evidence="2">
    <name type="scientific">uncultured Pseudonocardia sp</name>
    <dbReference type="NCBI Taxonomy" id="211455"/>
    <lineage>
        <taxon>Bacteria</taxon>
        <taxon>Bacillati</taxon>
        <taxon>Actinomycetota</taxon>
        <taxon>Actinomycetes</taxon>
        <taxon>Pseudonocardiales</taxon>
        <taxon>Pseudonocardiaceae</taxon>
        <taxon>Pseudonocardia</taxon>
        <taxon>environmental samples</taxon>
    </lineage>
</organism>
<protein>
    <submittedName>
        <fullName evidence="2">Flavin-binding family monooxygenase</fullName>
    </submittedName>
</protein>
<name>A0A6J4QU16_9PSEU</name>